<reference evidence="3 4" key="1">
    <citation type="submission" date="2024-06" db="EMBL/GenBank/DDBJ databases">
        <title>The Natural Products Discovery Center: Release of the First 8490 Sequenced Strains for Exploring Actinobacteria Biosynthetic Diversity.</title>
        <authorList>
            <person name="Kalkreuter E."/>
            <person name="Kautsar S.A."/>
            <person name="Yang D."/>
            <person name="Bader C.D."/>
            <person name="Teijaro C.N."/>
            <person name="Fluegel L."/>
            <person name="Davis C.M."/>
            <person name="Simpson J.R."/>
            <person name="Lauterbach L."/>
            <person name="Steele A.D."/>
            <person name="Gui C."/>
            <person name="Meng S."/>
            <person name="Li G."/>
            <person name="Viehrig K."/>
            <person name="Ye F."/>
            <person name="Su P."/>
            <person name="Kiefer A.F."/>
            <person name="Nichols A."/>
            <person name="Cepeda A.J."/>
            <person name="Yan W."/>
            <person name="Fan B."/>
            <person name="Jiang Y."/>
            <person name="Adhikari A."/>
            <person name="Zheng C.-J."/>
            <person name="Schuster L."/>
            <person name="Cowan T.M."/>
            <person name="Smanski M.J."/>
            <person name="Chevrette M.G."/>
            <person name="De Carvalho L.P.S."/>
            <person name="Shen B."/>
        </authorList>
    </citation>
    <scope>NUCLEOTIDE SEQUENCE [LARGE SCALE GENOMIC DNA]</scope>
    <source>
        <strain evidence="3 4">NPDC048946</strain>
    </source>
</reference>
<dbReference type="Proteomes" id="UP001551482">
    <property type="component" value="Unassembled WGS sequence"/>
</dbReference>
<evidence type="ECO:0000313" key="4">
    <source>
        <dbReference type="Proteomes" id="UP001551482"/>
    </source>
</evidence>
<gene>
    <name evidence="3" type="ORF">AB0C36_07475</name>
</gene>
<dbReference type="PANTHER" id="PTHR34351:SF1">
    <property type="entry name" value="SLR1927 PROTEIN"/>
    <property type="match status" value="1"/>
</dbReference>
<evidence type="ECO:0000313" key="3">
    <source>
        <dbReference type="EMBL" id="MEU8133332.1"/>
    </source>
</evidence>
<name>A0ABV3DD44_9ACTN</name>
<comment type="caution">
    <text evidence="3">The sequence shown here is derived from an EMBL/GenBank/DDBJ whole genome shotgun (WGS) entry which is preliminary data.</text>
</comment>
<feature type="domain" description="DUF58" evidence="2">
    <location>
        <begin position="202"/>
        <end position="379"/>
    </location>
</feature>
<evidence type="ECO:0000259" key="2">
    <source>
        <dbReference type="Pfam" id="PF01882"/>
    </source>
</evidence>
<keyword evidence="1" id="KW-0812">Transmembrane</keyword>
<sequence length="440" mass="47564">MRTALSGLTTRGRSFLAAGIAAAVCAVVLGQRDLLRVGFLLAALPLVAVLVVARTRHLVTSTRGLEPARVAAGHESQVRLRVDNVSRIPTGLLMLEDHVPYVLGSRPRFVLDRIEPHGYRQVAYRVRSDLRGKFTVGPLRLRLADPFGMCELTRSFAARDTLVVTPVVQQLPAVDLGGEWTGYGDGNSRSLASAGEEDVVPREYRHGDDVRRVHWRSTARRGELMVRREEQSWQNQATLLLDTRLSVHRGEGPSSSFEWAVSTAASIGVHLCRRGYTTHLIAADGRRLAGPPEGLRTAPAETESFLLDALAVVDAKHTESLDGAEMTLRQPGGEGMAVAVLANLTEDDTRRLARARSTAGRGLAIVLDTAAWESVPMPGALPHEVAVGMLRQAGWRVLPASAATRLPDLWRGAGRSSESPVRGASFGTYGTSLSGSEYRA</sequence>
<protein>
    <submittedName>
        <fullName evidence="3">DUF58 domain-containing protein</fullName>
    </submittedName>
</protein>
<dbReference type="InterPro" id="IPR002881">
    <property type="entry name" value="DUF58"/>
</dbReference>
<keyword evidence="1" id="KW-1133">Transmembrane helix</keyword>
<proteinExistence type="predicted"/>
<keyword evidence="1" id="KW-0472">Membrane</keyword>
<dbReference type="EMBL" id="JBEZFP010000013">
    <property type="protein sequence ID" value="MEU8133332.1"/>
    <property type="molecule type" value="Genomic_DNA"/>
</dbReference>
<evidence type="ECO:0000256" key="1">
    <source>
        <dbReference type="SAM" id="Phobius"/>
    </source>
</evidence>
<dbReference type="PANTHER" id="PTHR34351">
    <property type="entry name" value="SLR1927 PROTEIN-RELATED"/>
    <property type="match status" value="1"/>
</dbReference>
<organism evidence="3 4">
    <name type="scientific">Streptodolium elevatio</name>
    <dbReference type="NCBI Taxonomy" id="3157996"/>
    <lineage>
        <taxon>Bacteria</taxon>
        <taxon>Bacillati</taxon>
        <taxon>Actinomycetota</taxon>
        <taxon>Actinomycetes</taxon>
        <taxon>Kitasatosporales</taxon>
        <taxon>Streptomycetaceae</taxon>
        <taxon>Streptodolium</taxon>
    </lineage>
</organism>
<dbReference type="Pfam" id="PF01882">
    <property type="entry name" value="DUF58"/>
    <property type="match status" value="1"/>
</dbReference>
<keyword evidence="4" id="KW-1185">Reference proteome</keyword>
<feature type="transmembrane region" description="Helical" evidence="1">
    <location>
        <begin position="35"/>
        <end position="53"/>
    </location>
</feature>
<accession>A0ABV3DD44</accession>
<feature type="transmembrane region" description="Helical" evidence="1">
    <location>
        <begin position="12"/>
        <end position="29"/>
    </location>
</feature>
<dbReference type="RefSeq" id="WP_358350634.1">
    <property type="nucleotide sequence ID" value="NZ_JBEZFP010000013.1"/>
</dbReference>